<comment type="similarity">
    <text evidence="1">Belongs to the short-chain dehydrogenases/reductases (SDR) family.</text>
</comment>
<dbReference type="InterPro" id="IPR036291">
    <property type="entry name" value="NAD(P)-bd_dom_sf"/>
</dbReference>
<protein>
    <submittedName>
        <fullName evidence="4">SDR family oxidoreductase</fullName>
    </submittedName>
    <submittedName>
        <fullName evidence="5">Short-chain dehydrogenase/reductase family oxidoreductase</fullName>
    </submittedName>
</protein>
<dbReference type="EMBL" id="POVK01000009">
    <property type="protein sequence ID" value="NHA33716.1"/>
    <property type="molecule type" value="Genomic_DNA"/>
</dbReference>
<proteinExistence type="inferred from homology"/>
<evidence type="ECO:0000313" key="6">
    <source>
        <dbReference type="Proteomes" id="UP000264146"/>
    </source>
</evidence>
<organism evidence="5">
    <name type="scientific">Staphylococcus schleiferi</name>
    <dbReference type="NCBI Taxonomy" id="1295"/>
    <lineage>
        <taxon>Bacteria</taxon>
        <taxon>Bacillati</taxon>
        <taxon>Bacillota</taxon>
        <taxon>Bacilli</taxon>
        <taxon>Bacillales</taxon>
        <taxon>Staphylococcaceae</taxon>
        <taxon>Staphylococcus</taxon>
    </lineage>
</organism>
<dbReference type="GO" id="GO:0016020">
    <property type="term" value="C:membrane"/>
    <property type="evidence" value="ECO:0007669"/>
    <property type="project" value="TreeGrafter"/>
</dbReference>
<evidence type="ECO:0000313" key="7">
    <source>
        <dbReference type="Proteomes" id="UP000572988"/>
    </source>
</evidence>
<dbReference type="GeneID" id="93790053"/>
<keyword evidence="2" id="KW-0560">Oxidoreductase</keyword>
<gene>
    <name evidence="4" type="ORF">C1O36_04115</name>
    <name evidence="5" type="ORF">NCTC12218_01358</name>
</gene>
<dbReference type="InterPro" id="IPR002347">
    <property type="entry name" value="SDR_fam"/>
</dbReference>
<evidence type="ECO:0000256" key="2">
    <source>
        <dbReference type="ARBA" id="ARBA00023002"/>
    </source>
</evidence>
<reference evidence="5" key="2">
    <citation type="submission" date="2018-06" db="EMBL/GenBank/DDBJ databases">
        <authorList>
            <consortium name="Pathogen Informatics"/>
            <person name="Doyle S."/>
        </authorList>
    </citation>
    <scope>NUCLEOTIDE SEQUENCE [LARGE SCALE GENOMIC DNA]</scope>
    <source>
        <strain evidence="5">NCTC12218</strain>
    </source>
</reference>
<dbReference type="PROSITE" id="PS00061">
    <property type="entry name" value="ADH_SHORT"/>
    <property type="match status" value="1"/>
</dbReference>
<accession>A0A7Z7QPH9</accession>
<keyword evidence="7" id="KW-1185">Reference proteome</keyword>
<dbReference type="Proteomes" id="UP000572988">
    <property type="component" value="Unassembled WGS sequence"/>
</dbReference>
<dbReference type="GO" id="GO:0016491">
    <property type="term" value="F:oxidoreductase activity"/>
    <property type="evidence" value="ECO:0007669"/>
    <property type="project" value="UniProtKB-KW"/>
</dbReference>
<dbReference type="Gene3D" id="3.40.50.720">
    <property type="entry name" value="NAD(P)-binding Rossmann-like Domain"/>
    <property type="match status" value="1"/>
</dbReference>
<reference evidence="4 7" key="1">
    <citation type="submission" date="2018-01" db="EMBL/GenBank/DDBJ databases">
        <title>Complete genome sequence of Staphylococcus Scheliferi isolated from human.</title>
        <authorList>
            <person name="Abouelkhair M.A."/>
            <person name="Bemis D.A."/>
            <person name="Kania S.A."/>
        </authorList>
    </citation>
    <scope>NUCLEOTIDE SEQUENCE [LARGE SCALE GENOMIC DNA]</scope>
    <source>
        <strain evidence="4 7">ATCC 43808</strain>
    </source>
</reference>
<dbReference type="Pfam" id="PF00106">
    <property type="entry name" value="adh_short"/>
    <property type="match status" value="1"/>
</dbReference>
<dbReference type="EMBL" id="LR962863">
    <property type="protein sequence ID" value="CAD7359700.1"/>
    <property type="molecule type" value="Genomic_DNA"/>
</dbReference>
<dbReference type="RefSeq" id="WP_016425133.1">
    <property type="nucleotide sequence ID" value="NZ_CABKRV010000001.1"/>
</dbReference>
<evidence type="ECO:0000313" key="3">
    <source>
        <dbReference type="EMBL" id="CAD7359700.1"/>
    </source>
</evidence>
<evidence type="ECO:0000256" key="1">
    <source>
        <dbReference type="ARBA" id="ARBA00006484"/>
    </source>
</evidence>
<evidence type="ECO:0000313" key="5">
    <source>
        <dbReference type="EMBL" id="SUM88832.1"/>
    </source>
</evidence>
<dbReference type="PRINTS" id="PR00081">
    <property type="entry name" value="GDHRDH"/>
</dbReference>
<dbReference type="CDD" id="cd05233">
    <property type="entry name" value="SDR_c"/>
    <property type="match status" value="1"/>
</dbReference>
<dbReference type="PANTHER" id="PTHR44196">
    <property type="entry name" value="DEHYDROGENASE/REDUCTASE SDR FAMILY MEMBER 7B"/>
    <property type="match status" value="1"/>
</dbReference>
<reference evidence="3 6" key="3">
    <citation type="submission" date="2020-11" db="EMBL/GenBank/DDBJ databases">
        <authorList>
            <consortium name="Pathogen Informatics"/>
        </authorList>
    </citation>
    <scope>NUCLEOTIDE SEQUENCE [LARGE SCALE GENOMIC DNA]</scope>
    <source>
        <strain evidence="3 6">NCTC12218</strain>
    </source>
</reference>
<dbReference type="InterPro" id="IPR020904">
    <property type="entry name" value="Sc_DH/Rdtase_CS"/>
</dbReference>
<dbReference type="Proteomes" id="UP000264146">
    <property type="component" value="Chromosome"/>
</dbReference>
<dbReference type="AlphaFoldDB" id="A0A7Z7QPH9"/>
<name>A0A7Z7QPH9_STASC</name>
<dbReference type="SUPFAM" id="SSF51735">
    <property type="entry name" value="NAD(P)-binding Rossmann-fold domains"/>
    <property type="match status" value="1"/>
</dbReference>
<dbReference type="EMBL" id="UHEF01000001">
    <property type="protein sequence ID" value="SUM88832.1"/>
    <property type="molecule type" value="Genomic_DNA"/>
</dbReference>
<dbReference type="PANTHER" id="PTHR44196:SF1">
    <property type="entry name" value="DEHYDROGENASE_REDUCTASE SDR FAMILY MEMBER 7B"/>
    <property type="match status" value="1"/>
</dbReference>
<evidence type="ECO:0000313" key="4">
    <source>
        <dbReference type="EMBL" id="NHA33716.1"/>
    </source>
</evidence>
<sequence>MQKPHFIMTGSTSGLGFALAQAMLQDCCELTLIVRDINKARAYFSNQNVHLIECDLSNIQQVREINHQFNPDIQYDGLIHCAGLGYFKSLLEHEDAEVVETYQINIVYFAILLKRCAPFFKAHASVVGISSLAAFATQPYAAHYGGSKAALNHLLNALRMEQPNWHVMTVNVGPIQTPFHGKADPSGQYAHQVKRIMLQPEFVATQIIKAMKQKKIEVNLPKGLHLMLKWYQLAPRWIEKFAKPLFLGKKRKGF</sequence>